<dbReference type="Pfam" id="PF05699">
    <property type="entry name" value="Dimer_Tnp_hAT"/>
    <property type="match status" value="1"/>
</dbReference>
<keyword evidence="5" id="KW-0539">Nucleus</keyword>
<dbReference type="EMBL" id="LGRX02010527">
    <property type="protein sequence ID" value="KAK3270201.1"/>
    <property type="molecule type" value="Genomic_DNA"/>
</dbReference>
<name>A0AAE0G3F7_9CHLO</name>
<evidence type="ECO:0000256" key="5">
    <source>
        <dbReference type="ARBA" id="ARBA00023242"/>
    </source>
</evidence>
<organism evidence="8 9">
    <name type="scientific">Cymbomonas tetramitiformis</name>
    <dbReference type="NCBI Taxonomy" id="36881"/>
    <lineage>
        <taxon>Eukaryota</taxon>
        <taxon>Viridiplantae</taxon>
        <taxon>Chlorophyta</taxon>
        <taxon>Pyramimonadophyceae</taxon>
        <taxon>Pyramimonadales</taxon>
        <taxon>Pyramimonadaceae</taxon>
        <taxon>Cymbomonas</taxon>
    </lineage>
</organism>
<evidence type="ECO:0000256" key="4">
    <source>
        <dbReference type="ARBA" id="ARBA00022833"/>
    </source>
</evidence>
<proteinExistence type="predicted"/>
<feature type="region of interest" description="Disordered" evidence="6">
    <location>
        <begin position="636"/>
        <end position="660"/>
    </location>
</feature>
<dbReference type="GO" id="GO:0005634">
    <property type="term" value="C:nucleus"/>
    <property type="evidence" value="ECO:0007669"/>
    <property type="project" value="UniProtKB-SubCell"/>
</dbReference>
<keyword evidence="9" id="KW-1185">Reference proteome</keyword>
<evidence type="ECO:0000256" key="1">
    <source>
        <dbReference type="ARBA" id="ARBA00004123"/>
    </source>
</evidence>
<sequence>MAFRHLRLFRQTRTFLLTPVKAPKPRAPQIPATCLPIHFAACAFSHEERSWGDSAKNPTYLAASFAAASTLLASSPAYCADGEVENAVTSGALEPSENPASSIQTTVDMASPTGAQSSVVATSSSNGLSQPAALADDDEALTLATARYENYQKHCKRTVGIHGSLYQSVPFVPEDSVDDGQIKTMQCMVCHPVSLTCDDPSPYKKNRLFKSFVKYEPSKGVGALSSHANDFHKSFLAKVVERLKGSGFKAPESGKVKPVSAKRQYSKALTEHFKGTQKYPARHPKQLQFEDDLCLLVGKASRPISIVEDPWMRRTIWNQEPRVSFPDRGDFRRNILPAFGKRVHEEHVEPVLKTALAVSLSFDLWMSRKAEDVFSLVAHRCGKATSVEVEKRVPGGHDGKIGMIGKAHKEFQKCVTYSKKSAVGAKLLATAQKKESVPVRKLFTEVKTRFTSKFKFYDDVVRNKPALRYMFGSSVAEKYMDRVPCADAWKTAETVADSLRYPATVCLKSQDRGHWLLGDAVHRIADLHIVFRDDCDAWVAEVERAEDKFLCLKYEMRKAVLGHMAPFLAPLTTFDKSKAHLFLSLAIHPQYKGLSDIVGLLKRDTTAVKSLREQYDREVLIPMCIAYKAWIAGPQGEAPPARSDAPEATETTPEPRKYADLDEDVVTHEATDPTAESVKAELLRFRQHKVEPDACFAPWWEKNEHMYTWLAPVARVLGGIPGSQIENERIFSIAGFVVGLRRTRLSAESLDLIVHIFKNFPDDPMEGLRVHLGDDLVAENGKESWKALVAKPHETLEAFEAELEEAGVLEYDAEEFDE</sequence>
<accession>A0AAE0G3F7</accession>
<comment type="subcellular location">
    <subcellularLocation>
        <location evidence="1">Nucleus</location>
    </subcellularLocation>
</comment>
<evidence type="ECO:0000259" key="7">
    <source>
        <dbReference type="Pfam" id="PF05699"/>
    </source>
</evidence>
<dbReference type="InterPro" id="IPR008906">
    <property type="entry name" value="HATC_C_dom"/>
</dbReference>
<evidence type="ECO:0000256" key="2">
    <source>
        <dbReference type="ARBA" id="ARBA00022723"/>
    </source>
</evidence>
<dbReference type="PANTHER" id="PTHR46481:SF10">
    <property type="entry name" value="ZINC FINGER BED DOMAIN-CONTAINING PROTEIN 39"/>
    <property type="match status" value="1"/>
</dbReference>
<evidence type="ECO:0000313" key="8">
    <source>
        <dbReference type="EMBL" id="KAK3270201.1"/>
    </source>
</evidence>
<feature type="domain" description="HAT C-terminal dimerisation" evidence="7">
    <location>
        <begin position="698"/>
        <end position="759"/>
    </location>
</feature>
<dbReference type="AlphaFoldDB" id="A0AAE0G3F7"/>
<dbReference type="GO" id="GO:0046983">
    <property type="term" value="F:protein dimerization activity"/>
    <property type="evidence" value="ECO:0007669"/>
    <property type="project" value="InterPro"/>
</dbReference>
<dbReference type="InterPro" id="IPR012337">
    <property type="entry name" value="RNaseH-like_sf"/>
</dbReference>
<gene>
    <name evidence="8" type="ORF">CYMTET_21393</name>
</gene>
<dbReference type="Proteomes" id="UP001190700">
    <property type="component" value="Unassembled WGS sequence"/>
</dbReference>
<dbReference type="PANTHER" id="PTHR46481">
    <property type="entry name" value="ZINC FINGER BED DOMAIN-CONTAINING PROTEIN 4"/>
    <property type="match status" value="1"/>
</dbReference>
<dbReference type="SUPFAM" id="SSF53098">
    <property type="entry name" value="Ribonuclease H-like"/>
    <property type="match status" value="1"/>
</dbReference>
<comment type="caution">
    <text evidence="8">The sequence shown here is derived from an EMBL/GenBank/DDBJ whole genome shotgun (WGS) entry which is preliminary data.</text>
</comment>
<dbReference type="InterPro" id="IPR052035">
    <property type="entry name" value="ZnF_BED_domain_contain"/>
</dbReference>
<reference evidence="8 9" key="1">
    <citation type="journal article" date="2015" name="Genome Biol. Evol.">
        <title>Comparative Genomics of a Bacterivorous Green Alga Reveals Evolutionary Causalities and Consequences of Phago-Mixotrophic Mode of Nutrition.</title>
        <authorList>
            <person name="Burns J.A."/>
            <person name="Paasch A."/>
            <person name="Narechania A."/>
            <person name="Kim E."/>
        </authorList>
    </citation>
    <scope>NUCLEOTIDE SEQUENCE [LARGE SCALE GENOMIC DNA]</scope>
    <source>
        <strain evidence="8 9">PLY_AMNH</strain>
    </source>
</reference>
<keyword evidence="3" id="KW-0863">Zinc-finger</keyword>
<evidence type="ECO:0000256" key="3">
    <source>
        <dbReference type="ARBA" id="ARBA00022771"/>
    </source>
</evidence>
<evidence type="ECO:0000313" key="9">
    <source>
        <dbReference type="Proteomes" id="UP001190700"/>
    </source>
</evidence>
<protein>
    <recommendedName>
        <fullName evidence="7">HAT C-terminal dimerisation domain-containing protein</fullName>
    </recommendedName>
</protein>
<dbReference type="GO" id="GO:0008270">
    <property type="term" value="F:zinc ion binding"/>
    <property type="evidence" value="ECO:0007669"/>
    <property type="project" value="UniProtKB-KW"/>
</dbReference>
<evidence type="ECO:0000256" key="6">
    <source>
        <dbReference type="SAM" id="MobiDB-lite"/>
    </source>
</evidence>
<keyword evidence="2" id="KW-0479">Metal-binding</keyword>
<keyword evidence="4" id="KW-0862">Zinc</keyword>